<comment type="cofactor">
    <cofactor evidence="8">
        <name>Zn(2+)</name>
        <dbReference type="ChEBI" id="CHEBI:29105"/>
    </cofactor>
    <text evidence="8">Binds 1 zinc ion per subunit.</text>
</comment>
<evidence type="ECO:0000313" key="10">
    <source>
        <dbReference type="EMBL" id="CUO66444.1"/>
    </source>
</evidence>
<dbReference type="InterPro" id="IPR051607">
    <property type="entry name" value="Metallo-dep_hydrolases"/>
</dbReference>
<dbReference type="Gene3D" id="2.30.40.10">
    <property type="entry name" value="Urease, subunit C, domain 1"/>
    <property type="match status" value="1"/>
</dbReference>
<evidence type="ECO:0000256" key="5">
    <source>
        <dbReference type="ARBA" id="ARBA00022801"/>
    </source>
</evidence>
<evidence type="ECO:0000256" key="6">
    <source>
        <dbReference type="ARBA" id="ARBA00022833"/>
    </source>
</evidence>
<dbReference type="GO" id="GO:0008270">
    <property type="term" value="F:zinc ion binding"/>
    <property type="evidence" value="ECO:0007669"/>
    <property type="project" value="UniProtKB-UniRule"/>
</dbReference>
<dbReference type="SUPFAM" id="SSF51556">
    <property type="entry name" value="Metallo-dependent hydrolases"/>
    <property type="match status" value="1"/>
</dbReference>
<dbReference type="InterPro" id="IPR011059">
    <property type="entry name" value="Metal-dep_hydrolase_composite"/>
</dbReference>
<dbReference type="NCBIfam" id="TIGR02967">
    <property type="entry name" value="guan_deamin"/>
    <property type="match status" value="1"/>
</dbReference>
<comment type="function">
    <text evidence="8">Catalyzes the hydrolytic deamination of guanine, producing xanthine and ammonia.</text>
</comment>
<evidence type="ECO:0000259" key="9">
    <source>
        <dbReference type="Pfam" id="PF01979"/>
    </source>
</evidence>
<reference evidence="10 11" key="1">
    <citation type="submission" date="2015-09" db="EMBL/GenBank/DDBJ databases">
        <authorList>
            <consortium name="Pathogen Informatics"/>
        </authorList>
    </citation>
    <scope>NUCLEOTIDE SEQUENCE [LARGE SCALE GENOMIC DNA]</scope>
    <source>
        <strain evidence="10 11">2789STDY5834855</strain>
    </source>
</reference>
<dbReference type="GeneID" id="83012081"/>
<feature type="domain" description="Amidohydrolase-related" evidence="9">
    <location>
        <begin position="59"/>
        <end position="421"/>
    </location>
</feature>
<evidence type="ECO:0000313" key="11">
    <source>
        <dbReference type="Proteomes" id="UP000095558"/>
    </source>
</evidence>
<dbReference type="OrthoDB" id="9807210at2"/>
<evidence type="ECO:0000256" key="1">
    <source>
        <dbReference type="ARBA" id="ARBA00004984"/>
    </source>
</evidence>
<dbReference type="Pfam" id="PF01979">
    <property type="entry name" value="Amidohydro_1"/>
    <property type="match status" value="1"/>
</dbReference>
<dbReference type="RefSeq" id="WP_042398636.1">
    <property type="nucleotide sequence ID" value="NZ_CYYT01000001.1"/>
</dbReference>
<dbReference type="InterPro" id="IPR006680">
    <property type="entry name" value="Amidohydro-rel"/>
</dbReference>
<comment type="catalytic activity">
    <reaction evidence="8">
        <text>guanine + H2O + H(+) = xanthine + NH4(+)</text>
        <dbReference type="Rhea" id="RHEA:14665"/>
        <dbReference type="ChEBI" id="CHEBI:15377"/>
        <dbReference type="ChEBI" id="CHEBI:15378"/>
        <dbReference type="ChEBI" id="CHEBI:16235"/>
        <dbReference type="ChEBI" id="CHEBI:17712"/>
        <dbReference type="ChEBI" id="CHEBI:28938"/>
        <dbReference type="EC" id="3.5.4.3"/>
    </reaction>
</comment>
<dbReference type="InterPro" id="IPR032466">
    <property type="entry name" value="Metal_Hydrolase"/>
</dbReference>
<dbReference type="PANTHER" id="PTHR11271:SF6">
    <property type="entry name" value="GUANINE DEAMINASE"/>
    <property type="match status" value="1"/>
</dbReference>
<keyword evidence="4 8" id="KW-0479">Metal-binding</keyword>
<name>A0A174GV47_9CLOT</name>
<keyword evidence="5 8" id="KW-0378">Hydrolase</keyword>
<evidence type="ECO:0000256" key="4">
    <source>
        <dbReference type="ARBA" id="ARBA00022723"/>
    </source>
</evidence>
<dbReference type="SUPFAM" id="SSF51338">
    <property type="entry name" value="Composite domain of metallo-dependent hydrolases"/>
    <property type="match status" value="1"/>
</dbReference>
<keyword evidence="6 8" id="KW-0862">Zinc</keyword>
<dbReference type="UniPathway" id="UPA00603">
    <property type="reaction ID" value="UER00660"/>
</dbReference>
<proteinExistence type="inferred from homology"/>
<dbReference type="PANTHER" id="PTHR11271">
    <property type="entry name" value="GUANINE DEAMINASE"/>
    <property type="match status" value="1"/>
</dbReference>
<accession>A0A174GV47</accession>
<dbReference type="Gene3D" id="3.20.20.140">
    <property type="entry name" value="Metal-dependent hydrolases"/>
    <property type="match status" value="1"/>
</dbReference>
<sequence length="426" mass="48608">MKNIYGLKGNFVYTQDFGKFKIEENKIIIIENGIIKGIYNGLPFHYKDIKVIDYKDKLIIPGFVDLHLHAPQFPNMGLGVDKELIPWLNCYTFPEESKYSDLKYAERVYRLLIKELWNVGTTRCCVFSTIHKDSTKLLFDLFNESGLGAYVGKVNMDRECPDVLIEDTIQSLKETELIAKEYINKYSLVKPIITPRFVPSCSFEMLKGLGEIAEKYDLPVQSHLCENTNEIEFVKTLEPESKNYSDVYYKANLFRENKTIMAHCIWLNENEIELLSKSKVFVAHCPTSNLNLSSGIAPIRKLIEKGINVGLASDISGGHTLSMPEVIVSSAQVSNLKWLYSNKTDEKLSTAELFYLATKGGGKFFGKVGSFEEGYEFDALVIDDMALNINNNLSLEERVQKFLYKGKEKNIIERYVRGNVVKEPKI</sequence>
<protein>
    <recommendedName>
        <fullName evidence="3 7">Guanine deaminase</fullName>
        <shortName evidence="8">Guanase</shortName>
        <ecNumber evidence="3 7">3.5.4.3</ecNumber>
    </recommendedName>
    <alternativeName>
        <fullName evidence="8">Guanine aminohydrolase</fullName>
    </alternativeName>
</protein>
<dbReference type="Proteomes" id="UP000095558">
    <property type="component" value="Unassembled WGS sequence"/>
</dbReference>
<organism evidence="10 11">
    <name type="scientific">Clostridium disporicum</name>
    <dbReference type="NCBI Taxonomy" id="84024"/>
    <lineage>
        <taxon>Bacteria</taxon>
        <taxon>Bacillati</taxon>
        <taxon>Bacillota</taxon>
        <taxon>Clostridia</taxon>
        <taxon>Eubacteriales</taxon>
        <taxon>Clostridiaceae</taxon>
        <taxon>Clostridium</taxon>
    </lineage>
</organism>
<dbReference type="GO" id="GO:0005829">
    <property type="term" value="C:cytosol"/>
    <property type="evidence" value="ECO:0007669"/>
    <property type="project" value="TreeGrafter"/>
</dbReference>
<dbReference type="EMBL" id="CYZV01000038">
    <property type="protein sequence ID" value="CUO66444.1"/>
    <property type="molecule type" value="Genomic_DNA"/>
</dbReference>
<dbReference type="GO" id="GO:0008892">
    <property type="term" value="F:guanine deaminase activity"/>
    <property type="evidence" value="ECO:0007669"/>
    <property type="project" value="UniProtKB-UniRule"/>
</dbReference>
<comment type="similarity">
    <text evidence="2 8">Belongs to the metallo-dependent hydrolases superfamily. ATZ/TRZ family.</text>
</comment>
<dbReference type="EC" id="3.5.4.3" evidence="3 7"/>
<evidence type="ECO:0000256" key="8">
    <source>
        <dbReference type="RuleBase" id="RU366009"/>
    </source>
</evidence>
<dbReference type="GO" id="GO:0006147">
    <property type="term" value="P:guanine catabolic process"/>
    <property type="evidence" value="ECO:0007669"/>
    <property type="project" value="UniProtKB-UniRule"/>
</dbReference>
<evidence type="ECO:0000256" key="3">
    <source>
        <dbReference type="ARBA" id="ARBA00012781"/>
    </source>
</evidence>
<evidence type="ECO:0000256" key="2">
    <source>
        <dbReference type="ARBA" id="ARBA00006745"/>
    </source>
</evidence>
<dbReference type="InterPro" id="IPR014311">
    <property type="entry name" value="Guanine_deaminase"/>
</dbReference>
<gene>
    <name evidence="10" type="primary">guaD1</name>
    <name evidence="10" type="ORF">ERS852470_02993</name>
</gene>
<comment type="pathway">
    <text evidence="1 8">Purine metabolism; guanine degradation; xanthine from guanine: step 1/1.</text>
</comment>
<evidence type="ECO:0000256" key="7">
    <source>
        <dbReference type="NCBIfam" id="TIGR02967"/>
    </source>
</evidence>
<dbReference type="AlphaFoldDB" id="A0A174GV47"/>